<reference evidence="2 3" key="1">
    <citation type="submission" date="2019-05" db="EMBL/GenBank/DDBJ databases">
        <title>Tamlana fucoidanivorans sp. nov., isolated from the surface of algae collected from Fujian province in China.</title>
        <authorList>
            <person name="Li J."/>
        </authorList>
    </citation>
    <scope>NUCLEOTIDE SEQUENCE [LARGE SCALE GENOMIC DNA]</scope>
    <source>
        <strain evidence="2 3">CW2-9</strain>
    </source>
</reference>
<gene>
    <name evidence="2" type="ORF">FGF67_13525</name>
</gene>
<organism evidence="2 3">
    <name type="scientific">Allotamlana fucoidanivorans</name>
    <dbReference type="NCBI Taxonomy" id="2583814"/>
    <lineage>
        <taxon>Bacteria</taxon>
        <taxon>Pseudomonadati</taxon>
        <taxon>Bacteroidota</taxon>
        <taxon>Flavobacteriia</taxon>
        <taxon>Flavobacteriales</taxon>
        <taxon>Flavobacteriaceae</taxon>
        <taxon>Allotamlana</taxon>
    </lineage>
</organism>
<keyword evidence="3" id="KW-1185">Reference proteome</keyword>
<dbReference type="Proteomes" id="UP000308713">
    <property type="component" value="Unassembled WGS sequence"/>
</dbReference>
<proteinExistence type="predicted"/>
<accession>A0A5C4SFW3</accession>
<dbReference type="InterPro" id="IPR025489">
    <property type="entry name" value="DUF4381"/>
</dbReference>
<dbReference type="OrthoDB" id="978983at2"/>
<dbReference type="RefSeq" id="WP_139698295.1">
    <property type="nucleotide sequence ID" value="NZ_CP074074.1"/>
</dbReference>
<keyword evidence="1" id="KW-1133">Transmembrane helix</keyword>
<protein>
    <submittedName>
        <fullName evidence="2">DUF4381 domain-containing protein</fullName>
    </submittedName>
</protein>
<name>A0A5C4SFW3_9FLAO</name>
<comment type="caution">
    <text evidence="2">The sequence shown here is derived from an EMBL/GenBank/DDBJ whole genome shotgun (WGS) entry which is preliminary data.</text>
</comment>
<evidence type="ECO:0000313" key="3">
    <source>
        <dbReference type="Proteomes" id="UP000308713"/>
    </source>
</evidence>
<keyword evidence="1" id="KW-0812">Transmembrane</keyword>
<evidence type="ECO:0000313" key="2">
    <source>
        <dbReference type="EMBL" id="TNJ42512.1"/>
    </source>
</evidence>
<dbReference type="EMBL" id="VDCS01000013">
    <property type="protein sequence ID" value="TNJ42512.1"/>
    <property type="molecule type" value="Genomic_DNA"/>
</dbReference>
<dbReference type="AlphaFoldDB" id="A0A5C4SFW3"/>
<sequence length="158" mass="18397">MLLILQENTLQPIIEPDPITFTLETLGWKLIGVVLLVLVLFIVYNMFIRYKQRGYRRAAIQEIQSISKQDKQEVYPAIAKVMFLLKQTALRTYSKNEVASLSGRDWLALMDSKVKSSYFEQHEAVISNAVYQNKYNTESSFDIEEFIQTSIKWIKDHA</sequence>
<evidence type="ECO:0000256" key="1">
    <source>
        <dbReference type="SAM" id="Phobius"/>
    </source>
</evidence>
<dbReference type="Pfam" id="PF14316">
    <property type="entry name" value="DUF4381"/>
    <property type="match status" value="1"/>
</dbReference>
<feature type="transmembrane region" description="Helical" evidence="1">
    <location>
        <begin position="26"/>
        <end position="47"/>
    </location>
</feature>
<keyword evidence="1" id="KW-0472">Membrane</keyword>